<feature type="domain" description="Acyltransferase 3" evidence="2">
    <location>
        <begin position="7"/>
        <end position="339"/>
    </location>
</feature>
<feature type="transmembrane region" description="Helical" evidence="1">
    <location>
        <begin position="165"/>
        <end position="186"/>
    </location>
</feature>
<keyword evidence="1" id="KW-0472">Membrane</keyword>
<keyword evidence="4" id="KW-0808">Transferase</keyword>
<dbReference type="RefSeq" id="WP_021013502.1">
    <property type="nucleotide sequence ID" value="NZ_CP025084.1"/>
</dbReference>
<evidence type="ECO:0000313" key="5">
    <source>
        <dbReference type="Proteomes" id="UP000017700"/>
    </source>
</evidence>
<evidence type="ECO:0000259" key="2">
    <source>
        <dbReference type="Pfam" id="PF01757"/>
    </source>
</evidence>
<feature type="transmembrane region" description="Helical" evidence="1">
    <location>
        <begin position="85"/>
        <end position="105"/>
    </location>
</feature>
<keyword evidence="4" id="KW-0012">Acyltransferase</keyword>
<proteinExistence type="predicted"/>
<feature type="transmembrane region" description="Helical" evidence="1">
    <location>
        <begin position="43"/>
        <end position="64"/>
    </location>
</feature>
<feature type="transmembrane region" description="Helical" evidence="1">
    <location>
        <begin position="12"/>
        <end position="31"/>
    </location>
</feature>
<dbReference type="STRING" id="104623.Ser39006_00225"/>
<dbReference type="OrthoDB" id="9767863at2"/>
<keyword evidence="1" id="KW-0812">Transmembrane</keyword>
<dbReference type="KEGG" id="serq:CWC46_03935"/>
<organism evidence="4 5">
    <name type="scientific">Serratia sp. (strain ATCC 39006)</name>
    <name type="common">Prodigiosinella confusarubida</name>
    <dbReference type="NCBI Taxonomy" id="104623"/>
    <lineage>
        <taxon>Bacteria</taxon>
        <taxon>Pseudomonadati</taxon>
        <taxon>Pseudomonadota</taxon>
        <taxon>Gammaproteobacteria</taxon>
        <taxon>Enterobacterales</taxon>
        <taxon>Pectobacteriaceae</taxon>
        <taxon>Prodigiosinella</taxon>
    </lineage>
</organism>
<dbReference type="EMBL" id="CP025084">
    <property type="protein sequence ID" value="AUH03355.1"/>
    <property type="molecule type" value="Genomic_DNA"/>
</dbReference>
<protein>
    <submittedName>
        <fullName evidence="4">Acyltransferase</fullName>
    </submittedName>
</protein>
<dbReference type="InterPro" id="IPR002656">
    <property type="entry name" value="Acyl_transf_3_dom"/>
</dbReference>
<keyword evidence="1" id="KW-1133">Transmembrane helix</keyword>
<name>A0A2I5T394_SERS3</name>
<feature type="transmembrane region" description="Helical" evidence="1">
    <location>
        <begin position="285"/>
        <end position="310"/>
    </location>
</feature>
<dbReference type="Pfam" id="PF01757">
    <property type="entry name" value="Acyl_transf_3"/>
    <property type="match status" value="1"/>
</dbReference>
<evidence type="ECO:0000256" key="1">
    <source>
        <dbReference type="SAM" id="Phobius"/>
    </source>
</evidence>
<feature type="transmembrane region" description="Helical" evidence="1">
    <location>
        <begin position="322"/>
        <end position="346"/>
    </location>
</feature>
<sequence>MNNREIRSLTGLRGVAAIFVMCYHFNLSHLLTGGVENFFGHGYLMVDLFFILSGFVIAMTYGHWFSDSMDGKSIVNYIVRRFARIYPLYAVMTLTAAILISTGWMDRWPGPEIPVSVVVNFTMLQTIVGIPSLDTPGWSVSAEWIISLLFPILAFLCLKKSWTISIAVMIISFGFFPILTVLPALIDEPKRAGLMDIWHYGTIYPVVRALAGFTIGIVTFRVAKLPKVNVLIDKKWLSIVVLSTIIVSMAIKNADIITLLFFPLLIISICRENNLVSRVLGSAPIYYLGVLSFSIYLIHNQLNYFMLILIHQLQRYGFLEVTATVISLIVFISITIILAACSYKYIEKPARDIIRRASFMPDVAVNLVK</sequence>
<dbReference type="EMBL" id="CP025085">
    <property type="protein sequence ID" value="AUG99040.1"/>
    <property type="molecule type" value="Genomic_DNA"/>
</dbReference>
<accession>A0A2I5T394</accession>
<reference evidence="4" key="2">
    <citation type="submission" date="2013-09" db="EMBL/GenBank/DDBJ databases">
        <authorList>
            <person name="Wang G."/>
            <person name="Yang Y."/>
            <person name="Su Y."/>
        </authorList>
    </citation>
    <scope>NUCLEOTIDE SEQUENCE</scope>
    <source>
        <strain evidence="4">ATCC 39006</strain>
    </source>
</reference>
<reference evidence="3 6" key="3">
    <citation type="submission" date="2017-11" db="EMBL/GenBank/DDBJ databases">
        <title>Complete genome sequence of Serratia sp. ATCC 39006 LacA.</title>
        <authorList>
            <person name="Hampton H.G."/>
            <person name="Jackson S.A."/>
            <person name="Jauregui R."/>
            <person name="Poulter G.T.M."/>
            <person name="Salmond G.P.C."/>
            <person name="Fineran P.C."/>
        </authorList>
    </citation>
    <scope>NUCLEOTIDE SEQUENCE [LARGE SCALE GENOMIC DNA]</scope>
    <source>
        <strain evidence="3 6">ATCC 39006</strain>
    </source>
</reference>
<dbReference type="Proteomes" id="UP000233778">
    <property type="component" value="Chromosome"/>
</dbReference>
<dbReference type="Proteomes" id="UP000017700">
    <property type="component" value="Chromosome"/>
</dbReference>
<feature type="transmembrane region" description="Helical" evidence="1">
    <location>
        <begin position="206"/>
        <end position="223"/>
    </location>
</feature>
<dbReference type="InterPro" id="IPR050879">
    <property type="entry name" value="Acyltransferase_3"/>
</dbReference>
<evidence type="ECO:0000313" key="4">
    <source>
        <dbReference type="EMBL" id="AUH03355.1"/>
    </source>
</evidence>
<dbReference type="AlphaFoldDB" id="A0A2I5T394"/>
<dbReference type="KEGG" id="sera:Ser39006_003935"/>
<evidence type="ECO:0000313" key="6">
    <source>
        <dbReference type="Proteomes" id="UP000233778"/>
    </source>
</evidence>
<dbReference type="PANTHER" id="PTHR23028">
    <property type="entry name" value="ACETYLTRANSFERASE"/>
    <property type="match status" value="1"/>
</dbReference>
<gene>
    <name evidence="3" type="ORF">CWC46_03935</name>
    <name evidence="4" type="ORF">Ser39006_003935</name>
</gene>
<keyword evidence="5" id="KW-1185">Reference proteome</keyword>
<evidence type="ECO:0000313" key="3">
    <source>
        <dbReference type="EMBL" id="AUG99040.1"/>
    </source>
</evidence>
<feature type="transmembrane region" description="Helical" evidence="1">
    <location>
        <begin position="235"/>
        <end position="251"/>
    </location>
</feature>
<feature type="transmembrane region" description="Helical" evidence="1">
    <location>
        <begin position="138"/>
        <end position="158"/>
    </location>
</feature>
<reference evidence="4 5" key="1">
    <citation type="journal article" date="2013" name="Genome Announc.">
        <title>Draft genome sequence of Serratia sp. strain ATCC 39006, a model bacterium for analysis of the biosynthesis and regulation of prodigiosin, a carbapenem, and gas vesicles.</title>
        <authorList>
            <person name="Fineran P.C."/>
            <person name="Iglesias Cans M.C."/>
            <person name="Ramsay J.P."/>
            <person name="Wilf N.M."/>
            <person name="Cossyleon D."/>
            <person name="McNeil M.B."/>
            <person name="Williamson N.R."/>
            <person name="Monson R.E."/>
            <person name="Becher S.A."/>
            <person name="Stanton J.A."/>
            <person name="Brugger K."/>
            <person name="Brown S.D."/>
            <person name="Salmond G.P."/>
        </authorList>
    </citation>
    <scope>NUCLEOTIDE SEQUENCE [LARGE SCALE GENOMIC DNA]</scope>
    <source>
        <strain evidence="4">ATCC 39006</strain>
        <strain evidence="5">ATCC 39006 / SC 11482</strain>
    </source>
</reference>
<reference evidence="4" key="4">
    <citation type="submission" date="2017-11" db="EMBL/GenBank/DDBJ databases">
        <title>Complete genome sequence of Serratia sp. ATCC 39006.</title>
        <authorList>
            <person name="Hampton H.G."/>
            <person name="Jackson S.A."/>
            <person name="Jauregui R."/>
            <person name="Poulter G.T.M."/>
            <person name="Salmond G.P.C."/>
            <person name="Fineran P.C."/>
        </authorList>
    </citation>
    <scope>NUCLEOTIDE SEQUENCE</scope>
    <source>
        <strain evidence="4">ATCC 39006</strain>
    </source>
</reference>
<dbReference type="GO" id="GO:0016747">
    <property type="term" value="F:acyltransferase activity, transferring groups other than amino-acyl groups"/>
    <property type="evidence" value="ECO:0007669"/>
    <property type="project" value="InterPro"/>
</dbReference>